<name>A0A517VP90_9PLAN</name>
<evidence type="ECO:0000256" key="1">
    <source>
        <dbReference type="SAM" id="Phobius"/>
    </source>
</evidence>
<gene>
    <name evidence="2" type="ORF">V144x_02630</name>
</gene>
<accession>A0A517VP90</accession>
<dbReference type="AlphaFoldDB" id="A0A517VP90"/>
<sequence>MTKKTFNWKCLLGNIEGLVSLLCLFIVLTDKYELYLPIALRDKIGIAYWLATILFSLSFGFGIGALRFGNIFGKFCGAFSVIVLSLILFLTFFVGLPPAD</sequence>
<organism evidence="2 3">
    <name type="scientific">Gimesia aquarii</name>
    <dbReference type="NCBI Taxonomy" id="2527964"/>
    <lineage>
        <taxon>Bacteria</taxon>
        <taxon>Pseudomonadati</taxon>
        <taxon>Planctomycetota</taxon>
        <taxon>Planctomycetia</taxon>
        <taxon>Planctomycetales</taxon>
        <taxon>Planctomycetaceae</taxon>
        <taxon>Gimesia</taxon>
    </lineage>
</organism>
<keyword evidence="1" id="KW-0472">Membrane</keyword>
<proteinExistence type="predicted"/>
<feature type="transmembrane region" description="Helical" evidence="1">
    <location>
        <begin position="12"/>
        <end position="28"/>
    </location>
</feature>
<dbReference type="Proteomes" id="UP000318704">
    <property type="component" value="Chromosome"/>
</dbReference>
<protein>
    <submittedName>
        <fullName evidence="2">Uncharacterized protein</fullName>
    </submittedName>
</protein>
<reference evidence="2 3" key="1">
    <citation type="submission" date="2019-03" db="EMBL/GenBank/DDBJ databases">
        <title>Deep-cultivation of Planctomycetes and their phenomic and genomic characterization uncovers novel biology.</title>
        <authorList>
            <person name="Wiegand S."/>
            <person name="Jogler M."/>
            <person name="Boedeker C."/>
            <person name="Pinto D."/>
            <person name="Vollmers J."/>
            <person name="Rivas-Marin E."/>
            <person name="Kohn T."/>
            <person name="Peeters S.H."/>
            <person name="Heuer A."/>
            <person name="Rast P."/>
            <person name="Oberbeckmann S."/>
            <person name="Bunk B."/>
            <person name="Jeske O."/>
            <person name="Meyerdierks A."/>
            <person name="Storesund J.E."/>
            <person name="Kallscheuer N."/>
            <person name="Luecker S."/>
            <person name="Lage O.M."/>
            <person name="Pohl T."/>
            <person name="Merkel B.J."/>
            <person name="Hornburger P."/>
            <person name="Mueller R.-W."/>
            <person name="Bruemmer F."/>
            <person name="Labrenz M."/>
            <person name="Spormann A.M."/>
            <person name="Op den Camp H."/>
            <person name="Overmann J."/>
            <person name="Amann R."/>
            <person name="Jetten M.S.M."/>
            <person name="Mascher T."/>
            <person name="Medema M.H."/>
            <person name="Devos D.P."/>
            <person name="Kaster A.-K."/>
            <person name="Ovreas L."/>
            <person name="Rohde M."/>
            <person name="Galperin M.Y."/>
            <person name="Jogler C."/>
        </authorList>
    </citation>
    <scope>NUCLEOTIDE SEQUENCE [LARGE SCALE GENOMIC DNA]</scope>
    <source>
        <strain evidence="2 3">V144</strain>
    </source>
</reference>
<feature type="transmembrane region" description="Helical" evidence="1">
    <location>
        <begin position="48"/>
        <end position="68"/>
    </location>
</feature>
<evidence type="ECO:0000313" key="3">
    <source>
        <dbReference type="Proteomes" id="UP000318704"/>
    </source>
</evidence>
<feature type="transmembrane region" description="Helical" evidence="1">
    <location>
        <begin position="75"/>
        <end position="96"/>
    </location>
</feature>
<dbReference type="EMBL" id="CP037920">
    <property type="protein sequence ID" value="QDT94831.1"/>
    <property type="molecule type" value="Genomic_DNA"/>
</dbReference>
<evidence type="ECO:0000313" key="2">
    <source>
        <dbReference type="EMBL" id="QDT94831.1"/>
    </source>
</evidence>
<keyword evidence="1" id="KW-0812">Transmembrane</keyword>
<keyword evidence="1" id="KW-1133">Transmembrane helix</keyword>
<dbReference type="KEGG" id="gaw:V144x_02630"/>